<dbReference type="GO" id="GO:0030368">
    <property type="term" value="F:interleukin-17 receptor activity"/>
    <property type="evidence" value="ECO:0007669"/>
    <property type="project" value="InterPro"/>
</dbReference>
<keyword evidence="12" id="KW-1185">Reference proteome</keyword>
<reference evidence="13" key="1">
    <citation type="submission" date="2022-11" db="UniProtKB">
        <authorList>
            <consortium name="WormBaseParasite"/>
        </authorList>
    </citation>
    <scope>IDENTIFICATION</scope>
</reference>
<evidence type="ECO:0000256" key="10">
    <source>
        <dbReference type="SAM" id="SignalP"/>
    </source>
</evidence>
<keyword evidence="3 9" id="KW-0812">Transmembrane</keyword>
<keyword evidence="4 10" id="KW-0732">Signal</keyword>
<keyword evidence="2" id="KW-1003">Cell membrane</keyword>
<dbReference type="WBParaSite" id="PSU_v2.g10822.t1">
    <property type="protein sequence ID" value="PSU_v2.g10822.t1"/>
    <property type="gene ID" value="PSU_v2.g10822"/>
</dbReference>
<evidence type="ECO:0000256" key="3">
    <source>
        <dbReference type="ARBA" id="ARBA00022692"/>
    </source>
</evidence>
<dbReference type="InterPro" id="IPR057066">
    <property type="entry name" value="Ig_ILCR1"/>
</dbReference>
<feature type="chain" id="PRO_5037792914" evidence="10">
    <location>
        <begin position="23"/>
        <end position="731"/>
    </location>
</feature>
<keyword evidence="6 9" id="KW-0472">Membrane</keyword>
<dbReference type="Gene3D" id="3.40.50.11530">
    <property type="match status" value="1"/>
</dbReference>
<sequence>MRLSCLVIFIIIIFASQDIVCSVRIVDCDSENDFVPKVKRRQQLPGEAHDLRIEPFAKAKPRQRGEEYQLSVDISWQTPPENATAHLEGFLLEIEHEKGIDRTCFYFNVSETNWTTQAIMLSPRFHFSTDSVFKFDQKYDVTLTSLPEMTGVSRSVRKTVDMPHNPGQNHLVEHVAENCTMYSHPFASKWTAGFRQIVLHNLARTIQVEFVGAPRQYCFEQYEVRLVDESGLELLHTDTISVDQMKTEVIDNVTMFFGEYNFTNLELDRMYVPSVIPVERAEDGRCLCPVDGTDPYDTKVICSCVAAEGKPVRLEKLIMEEPSTNNERNVTIPPAQEKEAEESSVYYFLIPIFSIILLVVLVHLIRFLYRRYSASGKMVRIRFVQDRQHDNSSGGRGILNGNGVVQTPLILNPNLNILIIYAHDGKLHEAAVIAFAEYLRDVFNFEVHLDQWDRKHIEINMMDYISASVINADKVIIINSIGSNHRYHSKIMNNGYFVQRGEPDALDSLFLSQIDQCLQHPFVISTRFSYSSFNDVMPALNGCLQYVVPDNLTPLLSALVGRSLKHDTRVAGYNSNLAKLHTAISQFDQMRRNNPSWFDSSHVRVPITISPRKIPTPQLIVNDLPVVVTAIPETKETLSQPLLSGEEEENIQLYTDSGVFDETGVHPSTKPKVIIEEVNEEESSNHLSNPLSRLIHHHQDAPYNKLKEFELDSSADSGLVSDADLRMISAS</sequence>
<dbReference type="AlphaFoldDB" id="A0A914XYQ9"/>
<dbReference type="Gene3D" id="2.60.40.2160">
    <property type="entry name" value="Interleukin-17 receptor A/B, fibronectin-III-like domain 1"/>
    <property type="match status" value="1"/>
</dbReference>
<feature type="transmembrane region" description="Helical" evidence="9">
    <location>
        <begin position="345"/>
        <end position="369"/>
    </location>
</feature>
<proteinExistence type="predicted"/>
<protein>
    <submittedName>
        <fullName evidence="13">SEFIR domain-containing protein</fullName>
    </submittedName>
</protein>
<organism evidence="12 13">
    <name type="scientific">Panagrolaimus superbus</name>
    <dbReference type="NCBI Taxonomy" id="310955"/>
    <lineage>
        <taxon>Eukaryota</taxon>
        <taxon>Metazoa</taxon>
        <taxon>Ecdysozoa</taxon>
        <taxon>Nematoda</taxon>
        <taxon>Chromadorea</taxon>
        <taxon>Rhabditida</taxon>
        <taxon>Tylenchina</taxon>
        <taxon>Panagrolaimomorpha</taxon>
        <taxon>Panagrolaimoidea</taxon>
        <taxon>Panagrolaimidae</taxon>
        <taxon>Panagrolaimus</taxon>
    </lineage>
</organism>
<evidence type="ECO:0000256" key="2">
    <source>
        <dbReference type="ARBA" id="ARBA00022475"/>
    </source>
</evidence>
<keyword evidence="5 9" id="KW-1133">Transmembrane helix</keyword>
<evidence type="ECO:0000259" key="11">
    <source>
        <dbReference type="PROSITE" id="PS51534"/>
    </source>
</evidence>
<evidence type="ECO:0000313" key="12">
    <source>
        <dbReference type="Proteomes" id="UP000887577"/>
    </source>
</evidence>
<feature type="signal peptide" evidence="10">
    <location>
        <begin position="1"/>
        <end position="22"/>
    </location>
</feature>
<dbReference type="GO" id="GO:0005886">
    <property type="term" value="C:plasma membrane"/>
    <property type="evidence" value="ECO:0007669"/>
    <property type="project" value="UniProtKB-SubCell"/>
</dbReference>
<evidence type="ECO:0000256" key="5">
    <source>
        <dbReference type="ARBA" id="ARBA00022989"/>
    </source>
</evidence>
<dbReference type="Proteomes" id="UP000887577">
    <property type="component" value="Unplaced"/>
</dbReference>
<feature type="domain" description="SEFIR" evidence="11">
    <location>
        <begin position="414"/>
        <end position="557"/>
    </location>
</feature>
<dbReference type="PANTHER" id="PTHR15583">
    <property type="entry name" value="INTERLEUKIN-17 RECEPTOR"/>
    <property type="match status" value="1"/>
</dbReference>
<dbReference type="Pfam" id="PF08357">
    <property type="entry name" value="SEFIR"/>
    <property type="match status" value="1"/>
</dbReference>
<dbReference type="InterPro" id="IPR013568">
    <property type="entry name" value="SEFIR_dom"/>
</dbReference>
<dbReference type="InterPro" id="IPR039465">
    <property type="entry name" value="IL-17_rcpt-like"/>
</dbReference>
<evidence type="ECO:0000256" key="7">
    <source>
        <dbReference type="ARBA" id="ARBA00023170"/>
    </source>
</evidence>
<dbReference type="InterPro" id="IPR038683">
    <property type="entry name" value="IL17RA/B_FnIII-like_1_sf"/>
</dbReference>
<keyword evidence="8" id="KW-0325">Glycoprotein</keyword>
<evidence type="ECO:0000256" key="4">
    <source>
        <dbReference type="ARBA" id="ARBA00022729"/>
    </source>
</evidence>
<evidence type="ECO:0000256" key="8">
    <source>
        <dbReference type="ARBA" id="ARBA00023180"/>
    </source>
</evidence>
<dbReference type="PANTHER" id="PTHR15583:SF20">
    <property type="entry name" value="INTERLEUKIN CYTOKINE RECEPTOR-RELATED PROTEIN 1"/>
    <property type="match status" value="1"/>
</dbReference>
<keyword evidence="7" id="KW-0675">Receptor</keyword>
<evidence type="ECO:0000256" key="9">
    <source>
        <dbReference type="SAM" id="Phobius"/>
    </source>
</evidence>
<evidence type="ECO:0000256" key="6">
    <source>
        <dbReference type="ARBA" id="ARBA00023136"/>
    </source>
</evidence>
<dbReference type="Pfam" id="PF23608">
    <property type="entry name" value="Ig_ILCR1"/>
    <property type="match status" value="1"/>
</dbReference>
<evidence type="ECO:0000256" key="1">
    <source>
        <dbReference type="ARBA" id="ARBA00004251"/>
    </source>
</evidence>
<accession>A0A914XYQ9</accession>
<comment type="subcellular location">
    <subcellularLocation>
        <location evidence="1">Cell membrane</location>
        <topology evidence="1">Single-pass type I membrane protein</topology>
    </subcellularLocation>
</comment>
<evidence type="ECO:0000313" key="13">
    <source>
        <dbReference type="WBParaSite" id="PSU_v2.g10822.t1"/>
    </source>
</evidence>
<dbReference type="PROSITE" id="PS51534">
    <property type="entry name" value="SEFIR"/>
    <property type="match status" value="1"/>
</dbReference>
<dbReference type="Pfam" id="PF25519">
    <property type="entry name" value="ILCR1_N"/>
    <property type="match status" value="1"/>
</dbReference>
<name>A0A914XYQ9_9BILA</name>